<accession>A0A392TWR0</accession>
<feature type="non-terminal residue" evidence="1">
    <location>
        <position position="1"/>
    </location>
</feature>
<proteinExistence type="predicted"/>
<keyword evidence="2" id="KW-1185">Reference proteome</keyword>
<dbReference type="Proteomes" id="UP000265520">
    <property type="component" value="Unassembled WGS sequence"/>
</dbReference>
<evidence type="ECO:0000313" key="1">
    <source>
        <dbReference type="EMBL" id="MCI65399.1"/>
    </source>
</evidence>
<dbReference type="EMBL" id="LXQA010675185">
    <property type="protein sequence ID" value="MCI65399.1"/>
    <property type="molecule type" value="Genomic_DNA"/>
</dbReference>
<reference evidence="1 2" key="1">
    <citation type="journal article" date="2018" name="Front. Plant Sci.">
        <title>Red Clover (Trifolium pratense) and Zigzag Clover (T. medium) - A Picture of Genomic Similarities and Differences.</title>
        <authorList>
            <person name="Dluhosova J."/>
            <person name="Istvanek J."/>
            <person name="Nedelnik J."/>
            <person name="Repkova J."/>
        </authorList>
    </citation>
    <scope>NUCLEOTIDE SEQUENCE [LARGE SCALE GENOMIC DNA]</scope>
    <source>
        <strain evidence="2">cv. 10/8</strain>
        <tissue evidence="1">Leaf</tissue>
    </source>
</reference>
<organism evidence="1 2">
    <name type="scientific">Trifolium medium</name>
    <dbReference type="NCBI Taxonomy" id="97028"/>
    <lineage>
        <taxon>Eukaryota</taxon>
        <taxon>Viridiplantae</taxon>
        <taxon>Streptophyta</taxon>
        <taxon>Embryophyta</taxon>
        <taxon>Tracheophyta</taxon>
        <taxon>Spermatophyta</taxon>
        <taxon>Magnoliopsida</taxon>
        <taxon>eudicotyledons</taxon>
        <taxon>Gunneridae</taxon>
        <taxon>Pentapetalae</taxon>
        <taxon>rosids</taxon>
        <taxon>fabids</taxon>
        <taxon>Fabales</taxon>
        <taxon>Fabaceae</taxon>
        <taxon>Papilionoideae</taxon>
        <taxon>50 kb inversion clade</taxon>
        <taxon>NPAAA clade</taxon>
        <taxon>Hologalegina</taxon>
        <taxon>IRL clade</taxon>
        <taxon>Trifolieae</taxon>
        <taxon>Trifolium</taxon>
    </lineage>
</organism>
<comment type="caution">
    <text evidence="1">The sequence shown here is derived from an EMBL/GenBank/DDBJ whole genome shotgun (WGS) entry which is preliminary data.</text>
</comment>
<evidence type="ECO:0000313" key="2">
    <source>
        <dbReference type="Proteomes" id="UP000265520"/>
    </source>
</evidence>
<dbReference type="AlphaFoldDB" id="A0A392TWR0"/>
<protein>
    <submittedName>
        <fullName evidence="1">Uncharacterized protein</fullName>
    </submittedName>
</protein>
<sequence length="37" mass="3875">KPPKNTLFWVLFTSSRQAPFLSVAGRGVATGSPVVAS</sequence>
<name>A0A392TWR0_9FABA</name>